<proteinExistence type="predicted"/>
<keyword evidence="1" id="KW-1133">Transmembrane helix</keyword>
<name>A0A510KLC9_9FUSO</name>
<feature type="transmembrane region" description="Helical" evidence="1">
    <location>
        <begin position="163"/>
        <end position="183"/>
    </location>
</feature>
<protein>
    <submittedName>
        <fullName evidence="2">Uncharacterized protein</fullName>
    </submittedName>
</protein>
<dbReference type="Proteomes" id="UP000321378">
    <property type="component" value="Chromosome"/>
</dbReference>
<evidence type="ECO:0000313" key="2">
    <source>
        <dbReference type="EMBL" id="BBM52057.1"/>
    </source>
</evidence>
<organism evidence="2 3">
    <name type="scientific">Leptotrichia trevisanii</name>
    <dbReference type="NCBI Taxonomy" id="109328"/>
    <lineage>
        <taxon>Bacteria</taxon>
        <taxon>Fusobacteriati</taxon>
        <taxon>Fusobacteriota</taxon>
        <taxon>Fusobacteriia</taxon>
        <taxon>Fusobacteriales</taxon>
        <taxon>Leptotrichiaceae</taxon>
        <taxon>Leptotrichia</taxon>
    </lineage>
</organism>
<gene>
    <name evidence="2" type="ORF">JMUB3935_1035</name>
</gene>
<evidence type="ECO:0000256" key="1">
    <source>
        <dbReference type="SAM" id="Phobius"/>
    </source>
</evidence>
<evidence type="ECO:0000313" key="3">
    <source>
        <dbReference type="Proteomes" id="UP000321378"/>
    </source>
</evidence>
<dbReference type="EMBL" id="AP019840">
    <property type="protein sequence ID" value="BBM52057.1"/>
    <property type="molecule type" value="Genomic_DNA"/>
</dbReference>
<keyword evidence="1" id="KW-0472">Membrane</keyword>
<accession>A0A510KLC9</accession>
<sequence>MENKYETMKIDKHNFEISKNRLKKFSEQTKTDLEIDKVRTGGDLLDVCSKGIFGFFNHSVTGKELNELTSQIQEYLIDINKTQIKIIKEFKEVYNTFESLDKDYIDKICVSIKGIEKTNEKIESILKTQKLTIEELIKFKNKVENYKIDEDSEIKLEKLKKTIIISNIIYGIIILILFLLFFIGSK</sequence>
<dbReference type="AlphaFoldDB" id="A0A510KLC9"/>
<keyword evidence="1" id="KW-0812">Transmembrane</keyword>
<dbReference type="RefSeq" id="WP_146996414.1">
    <property type="nucleotide sequence ID" value="NZ_AP019840.1"/>
</dbReference>
<reference evidence="2 3" key="1">
    <citation type="submission" date="2019-07" db="EMBL/GenBank/DDBJ databases">
        <title>Complete Genome Sequence of Leptotrichia trevisanii Strain JMUB3935.</title>
        <authorList>
            <person name="Watanabe S."/>
            <person name="Cui L."/>
        </authorList>
    </citation>
    <scope>NUCLEOTIDE SEQUENCE [LARGE SCALE GENOMIC DNA]</scope>
    <source>
        <strain evidence="2 3">JMUB3935</strain>
    </source>
</reference>